<name>A0AAN6NVU1_9PEZI</name>
<keyword evidence="3" id="KW-0808">Transferase</keyword>
<dbReference type="AlphaFoldDB" id="A0AAN6NVU1"/>
<comment type="caution">
    <text evidence="9">The sequence shown here is derived from an EMBL/GenBank/DDBJ whole genome shotgun (WGS) entry which is preliminary data.</text>
</comment>
<keyword evidence="6 7" id="KW-0067">ATP-binding</keyword>
<dbReference type="InterPro" id="IPR000719">
    <property type="entry name" value="Prot_kinase_dom"/>
</dbReference>
<evidence type="ECO:0000256" key="4">
    <source>
        <dbReference type="ARBA" id="ARBA00022741"/>
    </source>
</evidence>
<feature type="domain" description="Protein kinase" evidence="8">
    <location>
        <begin position="187"/>
        <end position="465"/>
    </location>
</feature>
<dbReference type="EMBL" id="MU859113">
    <property type="protein sequence ID" value="KAK3952989.1"/>
    <property type="molecule type" value="Genomic_DNA"/>
</dbReference>
<proteinExistence type="predicted"/>
<evidence type="ECO:0000256" key="3">
    <source>
        <dbReference type="ARBA" id="ARBA00022679"/>
    </source>
</evidence>
<evidence type="ECO:0000256" key="2">
    <source>
        <dbReference type="ARBA" id="ARBA00022527"/>
    </source>
</evidence>
<dbReference type="EC" id="2.7.11.1" evidence="1"/>
<dbReference type="CDD" id="cd00180">
    <property type="entry name" value="PKc"/>
    <property type="match status" value="1"/>
</dbReference>
<dbReference type="Gene3D" id="3.30.200.20">
    <property type="entry name" value="Phosphorylase Kinase, domain 1"/>
    <property type="match status" value="1"/>
</dbReference>
<evidence type="ECO:0000256" key="1">
    <source>
        <dbReference type="ARBA" id="ARBA00012513"/>
    </source>
</evidence>
<evidence type="ECO:0000256" key="6">
    <source>
        <dbReference type="ARBA" id="ARBA00022840"/>
    </source>
</evidence>
<sequence>MEDSYDYEDNQRRQRLGFWLLPFNKAAAALVSCHPWNLERFAFDKDTSALWIDFSNPDKQEYTVGCSDSVDIYLPQVWNSTGSSGISELHASFRAVTDTGPILLCDESEYSSTEPFSHGTRSYTVNFRPNAERSVLVAQGTNSLVAFGHGRFYQFELRWENDGLGQFRMKPPVLYALGPSRVKAKRYVLGDKVGGGTFGNVYRALDVTTGSIMAVKKFHRLSGKRLDFASREITNLLKLNSDETTRCDHIIQIFDYTTGSDWTEIFLPLKQGNLKTLVQKILPPSSYFEISNLVLNQMLLALHHLEQHHIIHRDLNPENILFEPSPSTGTYHFTLADFGLSTSTTSTTTTTKSDRIWPSRPEIAGTIPFMAPEIYTKPPQKQTCKIDIWSLFATVVWVRDAKFRKGCELLGPHLVHVWLNRIAGREGEGKGGRGYKGIRRMACFDPGRRPSAGEMLEILEMEAEMEAEMDEWEGLEARFAGMGLEWDARRAFAADDWDRYATPETPHYRYEEPYMTGAIGDYRWNGASEAWSDEGYVFPMEALRGQEGWTQDYDGHFDLSKAPRDEGAAALARWTAWYHATDRQLLTEDG</sequence>
<evidence type="ECO:0000256" key="5">
    <source>
        <dbReference type="ARBA" id="ARBA00022777"/>
    </source>
</evidence>
<reference evidence="9" key="1">
    <citation type="journal article" date="2023" name="Mol. Phylogenet. Evol.">
        <title>Genome-scale phylogeny and comparative genomics of the fungal order Sordariales.</title>
        <authorList>
            <person name="Hensen N."/>
            <person name="Bonometti L."/>
            <person name="Westerberg I."/>
            <person name="Brannstrom I.O."/>
            <person name="Guillou S."/>
            <person name="Cros-Aarteil S."/>
            <person name="Calhoun S."/>
            <person name="Haridas S."/>
            <person name="Kuo A."/>
            <person name="Mondo S."/>
            <person name="Pangilinan J."/>
            <person name="Riley R."/>
            <person name="LaButti K."/>
            <person name="Andreopoulos B."/>
            <person name="Lipzen A."/>
            <person name="Chen C."/>
            <person name="Yan M."/>
            <person name="Daum C."/>
            <person name="Ng V."/>
            <person name="Clum A."/>
            <person name="Steindorff A."/>
            <person name="Ohm R.A."/>
            <person name="Martin F."/>
            <person name="Silar P."/>
            <person name="Natvig D.O."/>
            <person name="Lalanne C."/>
            <person name="Gautier V."/>
            <person name="Ament-Velasquez S.L."/>
            <person name="Kruys A."/>
            <person name="Hutchinson M.I."/>
            <person name="Powell A.J."/>
            <person name="Barry K."/>
            <person name="Miller A.N."/>
            <person name="Grigoriev I.V."/>
            <person name="Debuchy R."/>
            <person name="Gladieux P."/>
            <person name="Hiltunen Thoren M."/>
            <person name="Johannesson H."/>
        </authorList>
    </citation>
    <scope>NUCLEOTIDE SEQUENCE</scope>
    <source>
        <strain evidence="9">CBS 626.80</strain>
    </source>
</reference>
<dbReference type="GO" id="GO:0044773">
    <property type="term" value="P:mitotic DNA damage checkpoint signaling"/>
    <property type="evidence" value="ECO:0007669"/>
    <property type="project" value="TreeGrafter"/>
</dbReference>
<dbReference type="PROSITE" id="PS50011">
    <property type="entry name" value="PROTEIN_KINASE_DOM"/>
    <property type="match status" value="1"/>
</dbReference>
<reference evidence="9" key="2">
    <citation type="submission" date="2023-06" db="EMBL/GenBank/DDBJ databases">
        <authorList>
            <consortium name="Lawrence Berkeley National Laboratory"/>
            <person name="Mondo S.J."/>
            <person name="Hensen N."/>
            <person name="Bonometti L."/>
            <person name="Westerberg I."/>
            <person name="Brannstrom I.O."/>
            <person name="Guillou S."/>
            <person name="Cros-Aarteil S."/>
            <person name="Calhoun S."/>
            <person name="Haridas S."/>
            <person name="Kuo A."/>
            <person name="Pangilinan J."/>
            <person name="Riley R."/>
            <person name="Labutti K."/>
            <person name="Andreopoulos B."/>
            <person name="Lipzen A."/>
            <person name="Chen C."/>
            <person name="Yanf M."/>
            <person name="Daum C."/>
            <person name="Ng V."/>
            <person name="Clum A."/>
            <person name="Steindorff A."/>
            <person name="Ohm R."/>
            <person name="Martin F."/>
            <person name="Silar P."/>
            <person name="Natvig D."/>
            <person name="Lalanne C."/>
            <person name="Gautier V."/>
            <person name="Ament-Velasquez S.L."/>
            <person name="Kruys A."/>
            <person name="Hutchinson M.I."/>
            <person name="Powell A.J."/>
            <person name="Barry K."/>
            <person name="Miller A.N."/>
            <person name="Grigoriev I.V."/>
            <person name="Debuchy R."/>
            <person name="Gladieux P."/>
            <person name="Thoren M.H."/>
            <person name="Johannesson H."/>
        </authorList>
    </citation>
    <scope>NUCLEOTIDE SEQUENCE</scope>
    <source>
        <strain evidence="9">CBS 626.80</strain>
    </source>
</reference>
<keyword evidence="10" id="KW-1185">Reference proteome</keyword>
<protein>
    <recommendedName>
        <fullName evidence="1">non-specific serine/threonine protein kinase</fullName>
        <ecNumber evidence="1">2.7.11.1</ecNumber>
    </recommendedName>
</protein>
<dbReference type="InterPro" id="IPR017441">
    <property type="entry name" value="Protein_kinase_ATP_BS"/>
</dbReference>
<accession>A0AAN6NVU1</accession>
<dbReference type="PROSITE" id="PS00107">
    <property type="entry name" value="PROTEIN_KINASE_ATP"/>
    <property type="match status" value="1"/>
</dbReference>
<evidence type="ECO:0000313" key="9">
    <source>
        <dbReference type="EMBL" id="KAK3952989.1"/>
    </source>
</evidence>
<dbReference type="Pfam" id="PF00069">
    <property type="entry name" value="Pkinase"/>
    <property type="match status" value="1"/>
</dbReference>
<keyword evidence="5 9" id="KW-0418">Kinase</keyword>
<dbReference type="InterPro" id="IPR011009">
    <property type="entry name" value="Kinase-like_dom_sf"/>
</dbReference>
<feature type="binding site" evidence="7">
    <location>
        <position position="217"/>
    </location>
    <ligand>
        <name>ATP</name>
        <dbReference type="ChEBI" id="CHEBI:30616"/>
    </ligand>
</feature>
<dbReference type="PANTHER" id="PTHR44167:SF23">
    <property type="entry name" value="CDC7 KINASE, ISOFORM A-RELATED"/>
    <property type="match status" value="1"/>
</dbReference>
<dbReference type="Gene3D" id="1.10.510.10">
    <property type="entry name" value="Transferase(Phosphotransferase) domain 1"/>
    <property type="match status" value="1"/>
</dbReference>
<organism evidence="9 10">
    <name type="scientific">Pseudoneurospora amorphoporcata</name>
    <dbReference type="NCBI Taxonomy" id="241081"/>
    <lineage>
        <taxon>Eukaryota</taxon>
        <taxon>Fungi</taxon>
        <taxon>Dikarya</taxon>
        <taxon>Ascomycota</taxon>
        <taxon>Pezizomycotina</taxon>
        <taxon>Sordariomycetes</taxon>
        <taxon>Sordariomycetidae</taxon>
        <taxon>Sordariales</taxon>
        <taxon>Sordariaceae</taxon>
        <taxon>Pseudoneurospora</taxon>
    </lineage>
</organism>
<dbReference type="GO" id="GO:0005524">
    <property type="term" value="F:ATP binding"/>
    <property type="evidence" value="ECO:0007669"/>
    <property type="project" value="UniProtKB-UniRule"/>
</dbReference>
<keyword evidence="2" id="KW-0723">Serine/threonine-protein kinase</keyword>
<keyword evidence="4 7" id="KW-0547">Nucleotide-binding</keyword>
<dbReference type="PANTHER" id="PTHR44167">
    <property type="entry name" value="OVARIAN-SPECIFIC SERINE/THREONINE-PROTEIN KINASE LOK-RELATED"/>
    <property type="match status" value="1"/>
</dbReference>
<dbReference type="Proteomes" id="UP001303222">
    <property type="component" value="Unassembled WGS sequence"/>
</dbReference>
<dbReference type="GO" id="GO:0005634">
    <property type="term" value="C:nucleus"/>
    <property type="evidence" value="ECO:0007669"/>
    <property type="project" value="TreeGrafter"/>
</dbReference>
<dbReference type="SUPFAM" id="SSF56112">
    <property type="entry name" value="Protein kinase-like (PK-like)"/>
    <property type="match status" value="1"/>
</dbReference>
<evidence type="ECO:0000256" key="7">
    <source>
        <dbReference type="PROSITE-ProRule" id="PRU10141"/>
    </source>
</evidence>
<evidence type="ECO:0000313" key="10">
    <source>
        <dbReference type="Proteomes" id="UP001303222"/>
    </source>
</evidence>
<dbReference type="GO" id="GO:0004674">
    <property type="term" value="F:protein serine/threonine kinase activity"/>
    <property type="evidence" value="ECO:0007669"/>
    <property type="project" value="UniProtKB-KW"/>
</dbReference>
<evidence type="ECO:0000259" key="8">
    <source>
        <dbReference type="PROSITE" id="PS50011"/>
    </source>
</evidence>
<gene>
    <name evidence="9" type="ORF">QBC32DRAFT_129948</name>
</gene>